<dbReference type="EC" id="5.4.99.27" evidence="3"/>
<evidence type="ECO:0000256" key="2">
    <source>
        <dbReference type="ARBA" id="ARBA00023235"/>
    </source>
</evidence>
<protein>
    <recommendedName>
        <fullName evidence="3">Probable tRNA pseudouridine synthase D</fullName>
        <ecNumber evidence="3">5.4.99.27</ecNumber>
    </recommendedName>
    <alternativeName>
        <fullName evidence="3">tRNA pseudouridine(13) synthase</fullName>
    </alternativeName>
    <alternativeName>
        <fullName evidence="3">tRNA pseudouridylate synthase D</fullName>
    </alternativeName>
    <alternativeName>
        <fullName evidence="3">tRNA-uridine isomerase D</fullName>
    </alternativeName>
</protein>
<keyword evidence="2 3" id="KW-0413">Isomerase</keyword>
<proteinExistence type="inferred from homology"/>
<gene>
    <name evidence="3" type="primary">truD</name>
    <name evidence="5" type="ordered locus">Metig_0852</name>
</gene>
<evidence type="ECO:0000256" key="3">
    <source>
        <dbReference type="HAMAP-Rule" id="MF_01082"/>
    </source>
</evidence>
<dbReference type="HAMAP" id="MF_01082">
    <property type="entry name" value="TruD"/>
    <property type="match status" value="1"/>
</dbReference>
<evidence type="ECO:0000256" key="1">
    <source>
        <dbReference type="ARBA" id="ARBA00007953"/>
    </source>
</evidence>
<dbReference type="GO" id="GO:0031119">
    <property type="term" value="P:tRNA pseudouridine synthesis"/>
    <property type="evidence" value="ECO:0007669"/>
    <property type="project" value="UniProtKB-UniRule"/>
</dbReference>
<dbReference type="NCBIfam" id="TIGR00094">
    <property type="entry name" value="tRNA_TruD_broad"/>
    <property type="match status" value="1"/>
</dbReference>
<evidence type="ECO:0000313" key="5">
    <source>
        <dbReference type="EMBL" id="AEF96396.1"/>
    </source>
</evidence>
<dbReference type="PANTHER" id="PTHR13326:SF21">
    <property type="entry name" value="PSEUDOURIDYLATE SYNTHASE PUS7L"/>
    <property type="match status" value="1"/>
</dbReference>
<sequence>MKLNIISKQRKKETLKNLKEFRKAFRTNFRKNKIYKMIEKMPLNLNKYLTKYSTGGIIKKYPEDFIVEEITEDGIVLEVGKEIGFKDEENWNGSFIHFTLEKKNWNTLDAIREIAKQTKSKRKNFGFAGTKDKFAITTQRVGCFGVSIEDLKKVNIPNITLRDFQKTNKKLKIGCLWGNRFTIKVRDVEVDKSELDNILKELSKLKYVLNYFGIQRFGSVRPITHVVGKFIVQRDFESAFYAYCGTPLPYDGEKSKEARSLVDEGKFKEALKIYPRIFYYEKRMIKYYLKHRDYKKSFNVLPPQLKSMFVNAYQSYLFNEMINERYKYGFEPLEGDILKDGLPTGALIGYNSKFADGIQGEIERDILEREGIKLEDFKIKGFGNFFGDRRPLIARIYDLEYRIDDDGYVLRFKLEKGTYATSVLREFIDKKINI</sequence>
<dbReference type="OrthoDB" id="1798at2157"/>
<comment type="catalytic activity">
    <reaction evidence="3">
        <text>uridine(13) in tRNA = pseudouridine(13) in tRNA</text>
        <dbReference type="Rhea" id="RHEA:42540"/>
        <dbReference type="Rhea" id="RHEA-COMP:10105"/>
        <dbReference type="Rhea" id="RHEA-COMP:10106"/>
        <dbReference type="ChEBI" id="CHEBI:65314"/>
        <dbReference type="ChEBI" id="CHEBI:65315"/>
        <dbReference type="EC" id="5.4.99.27"/>
    </reaction>
</comment>
<comment type="function">
    <text evidence="3">Could be responsible for synthesis of pseudouridine from uracil-13 in transfer RNAs.</text>
</comment>
<dbReference type="RefSeq" id="WP_013798998.1">
    <property type="nucleotide sequence ID" value="NC_015562.1"/>
</dbReference>
<comment type="similarity">
    <text evidence="1 3">Belongs to the pseudouridine synthase TruD family.</text>
</comment>
<dbReference type="InterPro" id="IPR001656">
    <property type="entry name" value="PsdUridine_synth_TruD"/>
</dbReference>
<name>F6BD35_METIK</name>
<dbReference type="PIRSF" id="PIRSF037016">
    <property type="entry name" value="Pseudouridin_synth_euk_prd"/>
    <property type="match status" value="1"/>
</dbReference>
<dbReference type="InterPro" id="IPR020103">
    <property type="entry name" value="PsdUridine_synth_cat_dom_sf"/>
</dbReference>
<dbReference type="InterPro" id="IPR042214">
    <property type="entry name" value="TruD_catalytic"/>
</dbReference>
<dbReference type="Pfam" id="PF01142">
    <property type="entry name" value="TruD"/>
    <property type="match status" value="2"/>
</dbReference>
<dbReference type="InterPro" id="IPR011760">
    <property type="entry name" value="PsdUridine_synth_TruD_insert"/>
</dbReference>
<dbReference type="STRING" id="880724.Metig_0852"/>
<feature type="domain" description="TRUD" evidence="4">
    <location>
        <begin position="207"/>
        <end position="395"/>
    </location>
</feature>
<dbReference type="PROSITE" id="PS50984">
    <property type="entry name" value="TRUD"/>
    <property type="match status" value="1"/>
</dbReference>
<dbReference type="GO" id="GO:0160150">
    <property type="term" value="F:tRNA pseudouridine(13) synthase activity"/>
    <property type="evidence" value="ECO:0007669"/>
    <property type="project" value="UniProtKB-EC"/>
</dbReference>
<dbReference type="PANTHER" id="PTHR13326">
    <property type="entry name" value="TRNA PSEUDOURIDINE SYNTHASE D"/>
    <property type="match status" value="1"/>
</dbReference>
<organism evidence="6">
    <name type="scientific">Methanotorris igneus (strain DSM 5666 / JCM 11834 / Kol 5)</name>
    <dbReference type="NCBI Taxonomy" id="880724"/>
    <lineage>
        <taxon>Archaea</taxon>
        <taxon>Methanobacteriati</taxon>
        <taxon>Methanobacteriota</taxon>
        <taxon>Methanomada group</taxon>
        <taxon>Methanococci</taxon>
        <taxon>Methanococcales</taxon>
        <taxon>Methanocaldococcaceae</taxon>
        <taxon>Methanotorris</taxon>
    </lineage>
</organism>
<keyword evidence="3" id="KW-0819">tRNA processing</keyword>
<dbReference type="Proteomes" id="UP000009227">
    <property type="component" value="Chromosome"/>
</dbReference>
<accession>F6BD35</accession>
<feature type="active site" description="Nucleophile" evidence="3">
    <location>
        <position position="132"/>
    </location>
</feature>
<evidence type="ECO:0000313" key="6">
    <source>
        <dbReference type="Proteomes" id="UP000009227"/>
    </source>
</evidence>
<dbReference type="Gene3D" id="3.30.2350.20">
    <property type="entry name" value="TruD, catalytic domain"/>
    <property type="match status" value="3"/>
</dbReference>
<dbReference type="GeneID" id="10643693"/>
<keyword evidence="6" id="KW-1185">Reference proteome</keyword>
<dbReference type="AlphaFoldDB" id="F6BD35"/>
<dbReference type="EMBL" id="CP002737">
    <property type="protein sequence ID" value="AEF96396.1"/>
    <property type="molecule type" value="Genomic_DNA"/>
</dbReference>
<dbReference type="HOGENOM" id="CLU_005281_4_1_2"/>
<dbReference type="GO" id="GO:0003723">
    <property type="term" value="F:RNA binding"/>
    <property type="evidence" value="ECO:0007669"/>
    <property type="project" value="InterPro"/>
</dbReference>
<dbReference type="SUPFAM" id="SSF55120">
    <property type="entry name" value="Pseudouridine synthase"/>
    <property type="match status" value="1"/>
</dbReference>
<evidence type="ECO:0000259" key="4">
    <source>
        <dbReference type="PROSITE" id="PS50984"/>
    </source>
</evidence>
<reference evidence="5 6" key="1">
    <citation type="submission" date="2011-05" db="EMBL/GenBank/DDBJ databases">
        <title>Complete sequence of Methanotorris igneus Kol 5.</title>
        <authorList>
            <consortium name="US DOE Joint Genome Institute"/>
            <person name="Lucas S."/>
            <person name="Han J."/>
            <person name="Lapidus A."/>
            <person name="Cheng J.-F."/>
            <person name="Goodwin L."/>
            <person name="Pitluck S."/>
            <person name="Peters L."/>
            <person name="Mikhailova N."/>
            <person name="Chertkov O."/>
            <person name="Han C."/>
            <person name="Tapia R."/>
            <person name="Land M."/>
            <person name="Hauser L."/>
            <person name="Kyrpides N."/>
            <person name="Ivanova N."/>
            <person name="Pagani I."/>
            <person name="Sieprawska-Lupa M."/>
            <person name="Whitman W."/>
            <person name="Woyke T."/>
        </authorList>
    </citation>
    <scope>NUCLEOTIDE SEQUENCE [LARGE SCALE GENOMIC DNA]</scope>
    <source>
        <strain evidence="6">DSM 5666 / JCM 11834 / Kol 5</strain>
    </source>
</reference>
<dbReference type="KEGG" id="mig:Metig_0852"/>